<protein>
    <recommendedName>
        <fullName evidence="5">VCBS repeat-containing protein</fullName>
    </recommendedName>
</protein>
<evidence type="ECO:0000256" key="2">
    <source>
        <dbReference type="SAM" id="SignalP"/>
    </source>
</evidence>
<dbReference type="PANTHER" id="PTHR46580">
    <property type="entry name" value="SENSOR KINASE-RELATED"/>
    <property type="match status" value="1"/>
</dbReference>
<dbReference type="Proteomes" id="UP000635387">
    <property type="component" value="Unassembled WGS sequence"/>
</dbReference>
<dbReference type="EMBL" id="BNAY01000010">
    <property type="protein sequence ID" value="GHH32350.1"/>
    <property type="molecule type" value="Genomic_DNA"/>
</dbReference>
<organism evidence="3 4">
    <name type="scientific">Amycolatopsis oliviviridis</name>
    <dbReference type="NCBI Taxonomy" id="1471590"/>
    <lineage>
        <taxon>Bacteria</taxon>
        <taxon>Bacillati</taxon>
        <taxon>Actinomycetota</taxon>
        <taxon>Actinomycetes</taxon>
        <taxon>Pseudonocardiales</taxon>
        <taxon>Pseudonocardiaceae</taxon>
        <taxon>Amycolatopsis</taxon>
    </lineage>
</organism>
<reference evidence="4" key="1">
    <citation type="journal article" date="2019" name="Int. J. Syst. Evol. Microbiol.">
        <title>The Global Catalogue of Microorganisms (GCM) 10K type strain sequencing project: providing services to taxonomists for standard genome sequencing and annotation.</title>
        <authorList>
            <consortium name="The Broad Institute Genomics Platform"/>
            <consortium name="The Broad Institute Genome Sequencing Center for Infectious Disease"/>
            <person name="Wu L."/>
            <person name="Ma J."/>
        </authorList>
    </citation>
    <scope>NUCLEOTIDE SEQUENCE [LARGE SCALE GENOMIC DNA]</scope>
    <source>
        <strain evidence="4">CGMCC 4.7683</strain>
    </source>
</reference>
<proteinExistence type="predicted"/>
<dbReference type="InterPro" id="IPR028994">
    <property type="entry name" value="Integrin_alpha_N"/>
</dbReference>
<dbReference type="RefSeq" id="WP_191258632.1">
    <property type="nucleotide sequence ID" value="NZ_BNAY01000010.1"/>
</dbReference>
<evidence type="ECO:0000313" key="4">
    <source>
        <dbReference type="Proteomes" id="UP000635387"/>
    </source>
</evidence>
<accession>A0ABQ3M499</accession>
<dbReference type="PANTHER" id="PTHR46580:SF4">
    <property type="entry name" value="ATP_GTP-BINDING PROTEIN"/>
    <property type="match status" value="1"/>
</dbReference>
<dbReference type="InterPro" id="IPR013517">
    <property type="entry name" value="FG-GAP"/>
</dbReference>
<feature type="chain" id="PRO_5045435115" description="VCBS repeat-containing protein" evidence="2">
    <location>
        <begin position="24"/>
        <end position="326"/>
    </location>
</feature>
<evidence type="ECO:0000313" key="3">
    <source>
        <dbReference type="EMBL" id="GHH32350.1"/>
    </source>
</evidence>
<evidence type="ECO:0008006" key="5">
    <source>
        <dbReference type="Google" id="ProtNLM"/>
    </source>
</evidence>
<dbReference type="Gene3D" id="2.130.10.130">
    <property type="entry name" value="Integrin alpha, N-terminal"/>
    <property type="match status" value="2"/>
</dbReference>
<evidence type="ECO:0000256" key="1">
    <source>
        <dbReference type="ARBA" id="ARBA00022729"/>
    </source>
</evidence>
<gene>
    <name evidence="3" type="ORF">GCM10017790_69330</name>
</gene>
<name>A0ABQ3M499_9PSEU</name>
<keyword evidence="4" id="KW-1185">Reference proteome</keyword>
<comment type="caution">
    <text evidence="3">The sequence shown here is derived from an EMBL/GenBank/DDBJ whole genome shotgun (WGS) entry which is preliminary data.</text>
</comment>
<feature type="signal peptide" evidence="2">
    <location>
        <begin position="1"/>
        <end position="23"/>
    </location>
</feature>
<dbReference type="SUPFAM" id="SSF69318">
    <property type="entry name" value="Integrin alpha N-terminal domain"/>
    <property type="match status" value="1"/>
</dbReference>
<keyword evidence="1 2" id="KW-0732">Signal</keyword>
<dbReference type="Pfam" id="PF13517">
    <property type="entry name" value="FG-GAP_3"/>
    <property type="match status" value="2"/>
</dbReference>
<sequence>MRALVMAGVAGLLTLTLAPPAAATSGVPEQWSAGPFTAQVAVMAGDVDGDGKDDLVSYNTYLYGCYVLRSNGSAFQPQQNWGAGNFLSSGFNGNANFVGDMDNDGRADAVAVRRPTTSTPRGIFVARSIVDYYGVERFGTPKQWLDNTIAGDYGNLAADLDGDGDTDIIGLFDVATLAARSEGGTTLPLVAWAPPIRGQKATLAADATGDGKADLILVDAGGTRVVPGSANRWFDPPVSWSAVPFHGSKKTLTADIDADGDADLIAVNDTDVQVMRSTGSGYSAPEVWYAGSFSGTKETLTADVDGDGDADLVAVNTGDVWVLRSQ</sequence>